<sequence length="295" mass="32756">MKNVENLANDDSVILAEVASNSNLSGKYSKAMAMIDSVSYEFDKTSELSNGDTVVLRIKTSSSKSPVKQETKKFKVKGLDAIKKISTKDFLKKYPVTFIGFDGYGSLKLPKDEDGETILTYADSKGMNNLKNGDTVELVASPGYLYELEQKGEKLESDTFEVKVSGLAAITEIGNISDALAKNDTYAKSNYENSSYTTYTIENQKSYISYQTDYYDDSASGQIYLVTVYKITTASKYSDTTVEYVYYGYCYYVNSDNSLDLETANKVSGYETQDLAKLTAELETEGYAEYTAKSE</sequence>
<accession>A0A6N7USC5</accession>
<organism evidence="1 2">
    <name type="scientific">Suipraeoptans intestinalis</name>
    <dbReference type="NCBI Taxonomy" id="2606628"/>
    <lineage>
        <taxon>Bacteria</taxon>
        <taxon>Bacillati</taxon>
        <taxon>Bacillota</taxon>
        <taxon>Clostridia</taxon>
        <taxon>Lachnospirales</taxon>
        <taxon>Lachnospiraceae</taxon>
        <taxon>Suipraeoptans</taxon>
    </lineage>
</organism>
<evidence type="ECO:0000313" key="1">
    <source>
        <dbReference type="EMBL" id="MSR93801.1"/>
    </source>
</evidence>
<dbReference type="Proteomes" id="UP000434409">
    <property type="component" value="Unassembled WGS sequence"/>
</dbReference>
<dbReference type="AlphaFoldDB" id="A0A6N7USC5"/>
<dbReference type="EMBL" id="VULY01000018">
    <property type="protein sequence ID" value="MSR93801.1"/>
    <property type="molecule type" value="Genomic_DNA"/>
</dbReference>
<dbReference type="RefSeq" id="WP_154477008.1">
    <property type="nucleotide sequence ID" value="NZ_VULY01000018.1"/>
</dbReference>
<keyword evidence="2" id="KW-1185">Reference proteome</keyword>
<reference evidence="1 2" key="1">
    <citation type="submission" date="2019-08" db="EMBL/GenBank/DDBJ databases">
        <title>In-depth cultivation of the pig gut microbiome towards novel bacterial diversity and tailored functional studies.</title>
        <authorList>
            <person name="Wylensek D."/>
            <person name="Hitch T.C.A."/>
            <person name="Clavel T."/>
        </authorList>
    </citation>
    <scope>NUCLEOTIDE SEQUENCE [LARGE SCALE GENOMIC DNA]</scope>
    <source>
        <strain evidence="1 2">68-1-5</strain>
    </source>
</reference>
<name>A0A6N7USC5_9FIRM</name>
<comment type="caution">
    <text evidence="1">The sequence shown here is derived from an EMBL/GenBank/DDBJ whole genome shotgun (WGS) entry which is preliminary data.</text>
</comment>
<protein>
    <submittedName>
        <fullName evidence="1">Uncharacterized protein</fullName>
    </submittedName>
</protein>
<proteinExistence type="predicted"/>
<gene>
    <name evidence="1" type="ORF">FYJ34_05865</name>
</gene>
<evidence type="ECO:0000313" key="2">
    <source>
        <dbReference type="Proteomes" id="UP000434409"/>
    </source>
</evidence>